<dbReference type="PANTHER" id="PTHR33991">
    <property type="entry name" value="DNA REPAIR PROTEIN RECO"/>
    <property type="match status" value="1"/>
</dbReference>
<evidence type="ECO:0000256" key="2">
    <source>
        <dbReference type="ARBA" id="ARBA00007452"/>
    </source>
</evidence>
<dbReference type="PANTHER" id="PTHR33991:SF1">
    <property type="entry name" value="DNA REPAIR PROTEIN RECO"/>
    <property type="match status" value="1"/>
</dbReference>
<dbReference type="InterPro" id="IPR003717">
    <property type="entry name" value="RecO"/>
</dbReference>
<comment type="similarity">
    <text evidence="2 8">Belongs to the RecO family.</text>
</comment>
<dbReference type="InterPro" id="IPR042242">
    <property type="entry name" value="RecO_C"/>
</dbReference>
<dbReference type="GO" id="GO:0006302">
    <property type="term" value="P:double-strand break repair"/>
    <property type="evidence" value="ECO:0007669"/>
    <property type="project" value="TreeGrafter"/>
</dbReference>
<evidence type="ECO:0000256" key="5">
    <source>
        <dbReference type="ARBA" id="ARBA00023172"/>
    </source>
</evidence>
<evidence type="ECO:0000256" key="8">
    <source>
        <dbReference type="HAMAP-Rule" id="MF_00201"/>
    </source>
</evidence>
<dbReference type="Pfam" id="PF02565">
    <property type="entry name" value="RecO_C"/>
    <property type="match status" value="1"/>
</dbReference>
<dbReference type="InterPro" id="IPR012340">
    <property type="entry name" value="NA-bd_OB-fold"/>
</dbReference>
<dbReference type="SUPFAM" id="SSF50249">
    <property type="entry name" value="Nucleic acid-binding proteins"/>
    <property type="match status" value="1"/>
</dbReference>
<dbReference type="Gene3D" id="1.20.1440.120">
    <property type="entry name" value="Recombination protein O, C-terminal domain"/>
    <property type="match status" value="1"/>
</dbReference>
<dbReference type="HAMAP" id="MF_00201">
    <property type="entry name" value="RecO"/>
    <property type="match status" value="1"/>
</dbReference>
<comment type="function">
    <text evidence="1 8">Involved in DNA repair and RecF pathway recombination.</text>
</comment>
<keyword evidence="5 8" id="KW-0233">DNA recombination</keyword>
<evidence type="ECO:0000313" key="10">
    <source>
        <dbReference type="EMBL" id="NKF21802.1"/>
    </source>
</evidence>
<name>A0A970B3Z6_9GAMM</name>
<dbReference type="Proteomes" id="UP000653472">
    <property type="component" value="Unassembled WGS sequence"/>
</dbReference>
<organism evidence="10 11">
    <name type="scientific">Solimonas marina</name>
    <dbReference type="NCBI Taxonomy" id="2714601"/>
    <lineage>
        <taxon>Bacteria</taxon>
        <taxon>Pseudomonadati</taxon>
        <taxon>Pseudomonadota</taxon>
        <taxon>Gammaproteobacteria</taxon>
        <taxon>Nevskiales</taxon>
        <taxon>Nevskiaceae</taxon>
        <taxon>Solimonas</taxon>
    </lineage>
</organism>
<gene>
    <name evidence="8 10" type="primary">recO</name>
    <name evidence="10" type="ORF">G7Y82_05685</name>
</gene>
<dbReference type="GO" id="GO:0043590">
    <property type="term" value="C:bacterial nucleoid"/>
    <property type="evidence" value="ECO:0007669"/>
    <property type="project" value="TreeGrafter"/>
</dbReference>
<dbReference type="Pfam" id="PF11967">
    <property type="entry name" value="RecO_N"/>
    <property type="match status" value="1"/>
</dbReference>
<protein>
    <recommendedName>
        <fullName evidence="3 8">DNA repair protein RecO</fullName>
    </recommendedName>
    <alternativeName>
        <fullName evidence="7 8">Recombination protein O</fullName>
    </alternativeName>
</protein>
<dbReference type="Gene3D" id="2.40.50.140">
    <property type="entry name" value="Nucleic acid-binding proteins"/>
    <property type="match status" value="1"/>
</dbReference>
<keyword evidence="6 8" id="KW-0234">DNA repair</keyword>
<dbReference type="GO" id="GO:0006310">
    <property type="term" value="P:DNA recombination"/>
    <property type="evidence" value="ECO:0007669"/>
    <property type="project" value="UniProtKB-UniRule"/>
</dbReference>
<evidence type="ECO:0000259" key="9">
    <source>
        <dbReference type="Pfam" id="PF11967"/>
    </source>
</evidence>
<dbReference type="InterPro" id="IPR022572">
    <property type="entry name" value="DNA_rep/recomb_RecO_N"/>
</dbReference>
<evidence type="ECO:0000256" key="7">
    <source>
        <dbReference type="ARBA" id="ARBA00033409"/>
    </source>
</evidence>
<evidence type="ECO:0000256" key="3">
    <source>
        <dbReference type="ARBA" id="ARBA00021310"/>
    </source>
</evidence>
<evidence type="ECO:0000256" key="6">
    <source>
        <dbReference type="ARBA" id="ARBA00023204"/>
    </source>
</evidence>
<dbReference type="NCBIfam" id="TIGR00613">
    <property type="entry name" value="reco"/>
    <property type="match status" value="1"/>
</dbReference>
<evidence type="ECO:0000313" key="11">
    <source>
        <dbReference type="Proteomes" id="UP000653472"/>
    </source>
</evidence>
<sequence length="238" mass="26101">MRERVTLEPAYLLNRRPYQDSSLLLEAYTRQYGRVGLVARGARGPKSKLRGVLQPFTPLLLGWAGGGDLGTLQGAEAVGPPLPLSGERVFFGWYLNELLIRLVARADPHPPLFEAYALALQQLPDDAELAQDALRIFEKTLLAELGYGLLLPDGIDPQAHYRYDGERGARPVPGPEPGSYAGASLAALRDEHFANASERGDARRLLRDAIAPLLGGRSLETPRLLREMRSKADKIPDS</sequence>
<dbReference type="AlphaFoldDB" id="A0A970B3Z6"/>
<keyword evidence="4 8" id="KW-0227">DNA damage</keyword>
<proteinExistence type="inferred from homology"/>
<dbReference type="SUPFAM" id="SSF57863">
    <property type="entry name" value="ArfGap/RecO-like zinc finger"/>
    <property type="match status" value="1"/>
</dbReference>
<dbReference type="RefSeq" id="WP_168147035.1">
    <property type="nucleotide sequence ID" value="NZ_JAAVXB010000002.1"/>
</dbReference>
<accession>A0A970B3Z6</accession>
<comment type="caution">
    <text evidence="10">The sequence shown here is derived from an EMBL/GenBank/DDBJ whole genome shotgun (WGS) entry which is preliminary data.</text>
</comment>
<dbReference type="EMBL" id="JAAVXB010000002">
    <property type="protein sequence ID" value="NKF21802.1"/>
    <property type="molecule type" value="Genomic_DNA"/>
</dbReference>
<evidence type="ECO:0000256" key="1">
    <source>
        <dbReference type="ARBA" id="ARBA00003065"/>
    </source>
</evidence>
<dbReference type="InterPro" id="IPR037278">
    <property type="entry name" value="ARFGAP/RecO"/>
</dbReference>
<reference evidence="10" key="1">
    <citation type="submission" date="2020-03" db="EMBL/GenBank/DDBJ databases">
        <title>Solimonas marina sp. nov., isolated from deep seawater of the Pacific Ocean.</title>
        <authorList>
            <person name="Liu X."/>
            <person name="Lai Q."/>
            <person name="Sun F."/>
            <person name="Gai Y."/>
            <person name="Li G."/>
            <person name="Shao Z."/>
        </authorList>
    </citation>
    <scope>NUCLEOTIDE SEQUENCE</scope>
    <source>
        <strain evidence="10">C16B3</strain>
    </source>
</reference>
<evidence type="ECO:0000256" key="4">
    <source>
        <dbReference type="ARBA" id="ARBA00022763"/>
    </source>
</evidence>
<keyword evidence="11" id="KW-1185">Reference proteome</keyword>
<feature type="domain" description="DNA replication/recombination mediator RecO N-terminal" evidence="9">
    <location>
        <begin position="7"/>
        <end position="79"/>
    </location>
</feature>